<name>A0A081BTH0_9BACT</name>
<dbReference type="InterPro" id="IPR009078">
    <property type="entry name" value="Ferritin-like_SF"/>
</dbReference>
<accession>A0A081BTH0</accession>
<dbReference type="Gene3D" id="1.20.1260.10">
    <property type="match status" value="1"/>
</dbReference>
<keyword evidence="3" id="KW-1185">Reference proteome</keyword>
<evidence type="ECO:0000313" key="3">
    <source>
        <dbReference type="Proteomes" id="UP000030700"/>
    </source>
</evidence>
<dbReference type="Proteomes" id="UP000030700">
    <property type="component" value="Unassembled WGS sequence"/>
</dbReference>
<dbReference type="InterPro" id="IPR012347">
    <property type="entry name" value="Ferritin-like"/>
</dbReference>
<organism evidence="2">
    <name type="scientific">Candidatus Moduliflexus flocculans</name>
    <dbReference type="NCBI Taxonomy" id="1499966"/>
    <lineage>
        <taxon>Bacteria</taxon>
        <taxon>Candidatus Moduliflexota</taxon>
        <taxon>Candidatus Moduliflexia</taxon>
        <taxon>Candidatus Moduliflexales</taxon>
        <taxon>Candidatus Moduliflexaceae</taxon>
    </lineage>
</organism>
<gene>
    <name evidence="2" type="ORF">U14_05989</name>
</gene>
<dbReference type="PANTHER" id="PTHR33531:SF7">
    <property type="entry name" value="HYPOTHETICAL MEMBRANE PROTEIN, CONSERVED"/>
    <property type="match status" value="1"/>
</dbReference>
<proteinExistence type="predicted"/>
<dbReference type="CDD" id="cd01045">
    <property type="entry name" value="Ferritin_like_AB"/>
    <property type="match status" value="1"/>
</dbReference>
<dbReference type="EMBL" id="DF820462">
    <property type="protein sequence ID" value="GAK54701.1"/>
    <property type="molecule type" value="Genomic_DNA"/>
</dbReference>
<dbReference type="STRING" id="1499966.U14_05989"/>
<dbReference type="AlphaFoldDB" id="A0A081BTH0"/>
<evidence type="ECO:0000313" key="2">
    <source>
        <dbReference type="EMBL" id="GAK54701.1"/>
    </source>
</evidence>
<sequence length="156" mass="18181">MGTLFDIHEIVNFAIQREQESLELYRTLAEQVQPQELKNIFLLLMEEERQHRVYYVGLLAALAQQADPSLQRDEEYDAYMRVLLDSGRISKTLPVDMENLQATIDYAIGREKDAVLFYTGLEQYVPAKDRETVRGIVREEARHIVKLTHIKAELLM</sequence>
<dbReference type="GO" id="GO:0046872">
    <property type="term" value="F:metal ion binding"/>
    <property type="evidence" value="ECO:0007669"/>
    <property type="project" value="InterPro"/>
</dbReference>
<dbReference type="HOGENOM" id="CLU_122749_1_0_0"/>
<dbReference type="GO" id="GO:0016491">
    <property type="term" value="F:oxidoreductase activity"/>
    <property type="evidence" value="ECO:0007669"/>
    <property type="project" value="InterPro"/>
</dbReference>
<protein>
    <submittedName>
        <fullName evidence="2">Rubrerythrin subfamily</fullName>
    </submittedName>
</protein>
<dbReference type="PANTHER" id="PTHR33531">
    <property type="entry name" value="RUBRERYTHRIN SUBFAMILY"/>
    <property type="match status" value="1"/>
</dbReference>
<reference evidence="2" key="1">
    <citation type="journal article" date="2015" name="PeerJ">
        <title>First genomic representation of candidate bacterial phylum KSB3 points to enhanced environmental sensing as a trigger of wastewater bulking.</title>
        <authorList>
            <person name="Sekiguchi Y."/>
            <person name="Ohashi A."/>
            <person name="Parks D.H."/>
            <person name="Yamauchi T."/>
            <person name="Tyson G.W."/>
            <person name="Hugenholtz P."/>
        </authorList>
    </citation>
    <scope>NUCLEOTIDE SEQUENCE [LARGE SCALE GENOMIC DNA]</scope>
</reference>
<evidence type="ECO:0000259" key="1">
    <source>
        <dbReference type="Pfam" id="PF02915"/>
    </source>
</evidence>
<feature type="domain" description="Rubrerythrin diiron-binding" evidence="1">
    <location>
        <begin position="9"/>
        <end position="146"/>
    </location>
</feature>
<dbReference type="SUPFAM" id="SSF47240">
    <property type="entry name" value="Ferritin-like"/>
    <property type="match status" value="1"/>
</dbReference>
<dbReference type="Pfam" id="PF02915">
    <property type="entry name" value="Rubrerythrin"/>
    <property type="match status" value="1"/>
</dbReference>
<dbReference type="InterPro" id="IPR003251">
    <property type="entry name" value="Rr_diiron-bd_dom"/>
</dbReference>